<evidence type="ECO:0000313" key="2">
    <source>
        <dbReference type="Proteomes" id="UP000294562"/>
    </source>
</evidence>
<dbReference type="Proteomes" id="UP000294562">
    <property type="component" value="Unassembled WGS sequence"/>
</dbReference>
<sequence>MAGQPGLAQDGRLTVELNKFEDSDGTGCRAFFLFRNQTGMALEGFEVSLAILDQDGVIDRLLTIDAAPLPASRTTLKLFEIPETGCGDISEILLHDVTSCKPQNEDETDCFALMDLVSRAPAALVK</sequence>
<dbReference type="AlphaFoldDB" id="A0A4R6ATL8"/>
<proteinExistence type="predicted"/>
<gene>
    <name evidence="1" type="ORF">E2L05_15400</name>
</gene>
<evidence type="ECO:0008006" key="3">
    <source>
        <dbReference type="Google" id="ProtNLM"/>
    </source>
</evidence>
<organism evidence="1 2">
    <name type="scientific">Meridianimarinicoccus aquatilis</name>
    <dbReference type="NCBI Taxonomy" id="2552766"/>
    <lineage>
        <taxon>Bacteria</taxon>
        <taxon>Pseudomonadati</taxon>
        <taxon>Pseudomonadota</taxon>
        <taxon>Alphaproteobacteria</taxon>
        <taxon>Rhodobacterales</taxon>
        <taxon>Paracoccaceae</taxon>
        <taxon>Meridianimarinicoccus</taxon>
    </lineage>
</organism>
<protein>
    <recommendedName>
        <fullName evidence="3">Tat pathway signal sequence domain protein</fullName>
    </recommendedName>
</protein>
<comment type="caution">
    <text evidence="1">The sequence shown here is derived from an EMBL/GenBank/DDBJ whole genome shotgun (WGS) entry which is preliminary data.</text>
</comment>
<accession>A0A4R6ATL8</accession>
<dbReference type="EMBL" id="SMZO01000043">
    <property type="protein sequence ID" value="TDL85506.1"/>
    <property type="molecule type" value="Genomic_DNA"/>
</dbReference>
<evidence type="ECO:0000313" key="1">
    <source>
        <dbReference type="EMBL" id="TDL85506.1"/>
    </source>
</evidence>
<dbReference type="OrthoDB" id="7707524at2"/>
<dbReference type="RefSeq" id="WP_133343787.1">
    <property type="nucleotide sequence ID" value="NZ_SMZO01000043.1"/>
</dbReference>
<keyword evidence="2" id="KW-1185">Reference proteome</keyword>
<name>A0A4R6ATL8_9RHOB</name>
<reference evidence="1 2" key="1">
    <citation type="submission" date="2019-03" db="EMBL/GenBank/DDBJ databases">
        <title>Rhodobacteraceae bacterium SM1902, a new member of the family Rhodobacteraceae isolated from Yantai.</title>
        <authorList>
            <person name="Sun Y."/>
        </authorList>
    </citation>
    <scope>NUCLEOTIDE SEQUENCE [LARGE SCALE GENOMIC DNA]</scope>
    <source>
        <strain evidence="1 2">SM1902</strain>
    </source>
</reference>